<evidence type="ECO:0000313" key="7">
    <source>
        <dbReference type="Proteomes" id="UP001445335"/>
    </source>
</evidence>
<dbReference type="PANTHER" id="PTHR10543:SF24">
    <property type="entry name" value="CAROTENOID ISOMEROOXYGENASE"/>
    <property type="match status" value="1"/>
</dbReference>
<dbReference type="GO" id="GO:0009507">
    <property type="term" value="C:chloroplast"/>
    <property type="evidence" value="ECO:0007669"/>
    <property type="project" value="TreeGrafter"/>
</dbReference>
<accession>A0AAW1RCX9</accession>
<dbReference type="AlphaFoldDB" id="A0AAW1RCX9"/>
<keyword evidence="2 5" id="KW-0479">Metal-binding</keyword>
<dbReference type="GO" id="GO:0010436">
    <property type="term" value="F:carotenoid dioxygenase activity"/>
    <property type="evidence" value="ECO:0007669"/>
    <property type="project" value="TreeGrafter"/>
</dbReference>
<evidence type="ECO:0000256" key="2">
    <source>
        <dbReference type="ARBA" id="ARBA00022723"/>
    </source>
</evidence>
<comment type="caution">
    <text evidence="6">The sequence shown here is derived from an EMBL/GenBank/DDBJ whole genome shotgun (WGS) entry which is preliminary data.</text>
</comment>
<keyword evidence="4 5" id="KW-0408">Iron</keyword>
<comment type="cofactor">
    <cofactor evidence="5">
        <name>Fe(2+)</name>
        <dbReference type="ChEBI" id="CHEBI:29033"/>
    </cofactor>
    <text evidence="5">Binds 1 Fe(2+) ion per subunit.</text>
</comment>
<dbReference type="Pfam" id="PF03055">
    <property type="entry name" value="RPE65"/>
    <property type="match status" value="1"/>
</dbReference>
<dbReference type="InterPro" id="IPR004294">
    <property type="entry name" value="Carotenoid_Oase"/>
</dbReference>
<feature type="binding site" evidence="5">
    <location>
        <position position="240"/>
    </location>
    <ligand>
        <name>Fe cation</name>
        <dbReference type="ChEBI" id="CHEBI:24875"/>
        <note>catalytic</note>
    </ligand>
</feature>
<reference evidence="6 7" key="1">
    <citation type="journal article" date="2024" name="Nat. Commun.">
        <title>Phylogenomics reveals the evolutionary origins of lichenization in chlorophyte algae.</title>
        <authorList>
            <person name="Puginier C."/>
            <person name="Libourel C."/>
            <person name="Otte J."/>
            <person name="Skaloud P."/>
            <person name="Haon M."/>
            <person name="Grisel S."/>
            <person name="Petersen M."/>
            <person name="Berrin J.G."/>
            <person name="Delaux P.M."/>
            <person name="Dal Grande F."/>
            <person name="Keller J."/>
        </authorList>
    </citation>
    <scope>NUCLEOTIDE SEQUENCE [LARGE SCALE GENOMIC DNA]</scope>
    <source>
        <strain evidence="6 7">SAG 245.80</strain>
    </source>
</reference>
<evidence type="ECO:0000313" key="6">
    <source>
        <dbReference type="EMBL" id="KAK9831473.1"/>
    </source>
</evidence>
<sequence>MGLFAGLAGQKAQLVCCNRGVGNALSFSPSLPARAQVHLDKKQARPVECAAASVAAQPAAPAPAATFPTLAARQAAFTEDILPEQENLELHVEGQLPAWLCGAFVRNGPGTYKGMRHLFDGYAMLVSFSMEGGRVHVTQRYVESEAWKGFRDTGRMEFAEYGTPLLLARGIPKLLAGVTGLGQGFTDNASVNVLPGAARGELVAVTESVAGTFRIDERTLRTLGRVKYSDGIKGDLNTAHPTLQRDGSIINLAIGFGTDMTLYRQAAAGAPREVLARIPLSKWPTPSWIHDFPVTPNYAVIPEQPCFFNIKAAVAGGAEYVMFDWCPERRTRLHLVPLAGGAVRTFDAPAYFTFHYLNAFESADGRSLCFDFPWFEDPIMLNNLYLDVMRSNGSTICSSPLRRITLPLDGSSTEARVESLMRDDASYIFAEMPRVNPKVKGLEYRFAYGLAAKPPCAFGNGLAKFDVVAGEATLWHEPGCIPGEPVMVPRPGAQDEDDGVVLSVVVGADGRSFLLALDARGFTEVARAQLPYGVPYGFHCAFTPRDPGGPAAMGKT</sequence>
<keyword evidence="7" id="KW-1185">Reference proteome</keyword>
<evidence type="ECO:0000256" key="4">
    <source>
        <dbReference type="ARBA" id="ARBA00023004"/>
    </source>
</evidence>
<keyword evidence="3" id="KW-0560">Oxidoreductase</keyword>
<evidence type="ECO:0000256" key="5">
    <source>
        <dbReference type="PIRSR" id="PIRSR604294-1"/>
    </source>
</evidence>
<comment type="similarity">
    <text evidence="1">Belongs to the carotenoid oxygenase family.</text>
</comment>
<dbReference type="Proteomes" id="UP001445335">
    <property type="component" value="Unassembled WGS sequence"/>
</dbReference>
<proteinExistence type="inferred from homology"/>
<name>A0AAW1RCX9_9CHLO</name>
<dbReference type="GO" id="GO:0016121">
    <property type="term" value="P:carotene catabolic process"/>
    <property type="evidence" value="ECO:0007669"/>
    <property type="project" value="TreeGrafter"/>
</dbReference>
<organism evidence="6 7">
    <name type="scientific">Elliptochloris bilobata</name>
    <dbReference type="NCBI Taxonomy" id="381761"/>
    <lineage>
        <taxon>Eukaryota</taxon>
        <taxon>Viridiplantae</taxon>
        <taxon>Chlorophyta</taxon>
        <taxon>core chlorophytes</taxon>
        <taxon>Trebouxiophyceae</taxon>
        <taxon>Trebouxiophyceae incertae sedis</taxon>
        <taxon>Elliptochloris clade</taxon>
        <taxon>Elliptochloris</taxon>
    </lineage>
</organism>
<evidence type="ECO:0000256" key="1">
    <source>
        <dbReference type="ARBA" id="ARBA00006787"/>
    </source>
</evidence>
<feature type="binding site" evidence="5">
    <location>
        <position position="290"/>
    </location>
    <ligand>
        <name>Fe cation</name>
        <dbReference type="ChEBI" id="CHEBI:24875"/>
        <note>catalytic</note>
    </ligand>
</feature>
<dbReference type="GO" id="GO:0046872">
    <property type="term" value="F:metal ion binding"/>
    <property type="evidence" value="ECO:0007669"/>
    <property type="project" value="UniProtKB-KW"/>
</dbReference>
<dbReference type="EMBL" id="JALJOU010000046">
    <property type="protein sequence ID" value="KAK9831473.1"/>
    <property type="molecule type" value="Genomic_DNA"/>
</dbReference>
<protein>
    <submittedName>
        <fullName evidence="6">Uncharacterized protein</fullName>
    </submittedName>
</protein>
<gene>
    <name evidence="6" type="ORF">WJX81_008489</name>
</gene>
<dbReference type="PANTHER" id="PTHR10543">
    <property type="entry name" value="BETA-CAROTENE DIOXYGENASE"/>
    <property type="match status" value="1"/>
</dbReference>
<feature type="binding site" evidence="5">
    <location>
        <position position="539"/>
    </location>
    <ligand>
        <name>Fe cation</name>
        <dbReference type="ChEBI" id="CHEBI:24875"/>
        <note>catalytic</note>
    </ligand>
</feature>
<evidence type="ECO:0000256" key="3">
    <source>
        <dbReference type="ARBA" id="ARBA00023002"/>
    </source>
</evidence>
<feature type="binding site" evidence="5">
    <location>
        <position position="355"/>
    </location>
    <ligand>
        <name>Fe cation</name>
        <dbReference type="ChEBI" id="CHEBI:24875"/>
        <note>catalytic</note>
    </ligand>
</feature>